<feature type="transmembrane region" description="Helical" evidence="15">
    <location>
        <begin position="671"/>
        <end position="693"/>
    </location>
</feature>
<feature type="chain" id="PRO_5036500300" evidence="16">
    <location>
        <begin position="23"/>
        <end position="1040"/>
    </location>
</feature>
<dbReference type="Pfam" id="PF07690">
    <property type="entry name" value="MFS_1"/>
    <property type="match status" value="1"/>
</dbReference>
<evidence type="ECO:0000256" key="9">
    <source>
        <dbReference type="ARBA" id="ARBA00022989"/>
    </source>
</evidence>
<protein>
    <submittedName>
        <fullName evidence="18">S19A3 protein</fullName>
    </submittedName>
</protein>
<evidence type="ECO:0000256" key="5">
    <source>
        <dbReference type="ARBA" id="ARBA00010042"/>
    </source>
</evidence>
<dbReference type="AlphaFoldDB" id="A0A8X7XAV8"/>
<gene>
    <name evidence="18" type="primary">Slc19a3_0</name>
    <name evidence="18" type="ORF">GTO96_0000879</name>
</gene>
<evidence type="ECO:0000313" key="19">
    <source>
        <dbReference type="Proteomes" id="UP000886611"/>
    </source>
</evidence>
<keyword evidence="6" id="KW-0813">Transport</keyword>
<evidence type="ECO:0000256" key="7">
    <source>
        <dbReference type="ARBA" id="ARBA00022490"/>
    </source>
</evidence>
<dbReference type="Gene3D" id="6.10.250.2990">
    <property type="match status" value="1"/>
</dbReference>
<evidence type="ECO:0000256" key="2">
    <source>
        <dbReference type="ARBA" id="ARBA00004141"/>
    </source>
</evidence>
<evidence type="ECO:0000256" key="1">
    <source>
        <dbReference type="ARBA" id="ARBA00004123"/>
    </source>
</evidence>
<feature type="transmembrane region" description="Helical" evidence="15">
    <location>
        <begin position="386"/>
        <end position="410"/>
    </location>
</feature>
<dbReference type="GO" id="GO:0005634">
    <property type="term" value="C:nucleus"/>
    <property type="evidence" value="ECO:0007669"/>
    <property type="project" value="UniProtKB-SubCell"/>
</dbReference>
<feature type="transmembrane region" description="Helical" evidence="15">
    <location>
        <begin position="331"/>
        <end position="349"/>
    </location>
</feature>
<dbReference type="NCBIfam" id="TIGR00806">
    <property type="entry name" value="rfc"/>
    <property type="match status" value="2"/>
</dbReference>
<evidence type="ECO:0000256" key="8">
    <source>
        <dbReference type="ARBA" id="ARBA00022692"/>
    </source>
</evidence>
<feature type="non-terminal residue" evidence="18">
    <location>
        <position position="1"/>
    </location>
</feature>
<keyword evidence="19" id="KW-1185">Reference proteome</keyword>
<feature type="transmembrane region" description="Helical" evidence="15">
    <location>
        <begin position="483"/>
        <end position="503"/>
    </location>
</feature>
<dbReference type="InterPro" id="IPR011701">
    <property type="entry name" value="MFS"/>
</dbReference>
<comment type="subcellular location">
    <subcellularLocation>
        <location evidence="3">Cytoplasm</location>
        <location evidence="3">Cytoskeleton</location>
        <location evidence="3">Spindle</location>
    </subcellularLocation>
    <subcellularLocation>
        <location evidence="2">Membrane</location>
        <topology evidence="2">Multi-pass membrane protein</topology>
    </subcellularLocation>
    <subcellularLocation>
        <location evidence="1">Nucleus</location>
    </subcellularLocation>
</comment>
<dbReference type="GO" id="GO:0090482">
    <property type="term" value="F:vitamin transmembrane transporter activity"/>
    <property type="evidence" value="ECO:0007669"/>
    <property type="project" value="InterPro"/>
</dbReference>
<feature type="transmembrane region" description="Helical" evidence="15">
    <location>
        <begin position="700"/>
        <end position="719"/>
    </location>
</feature>
<feature type="domain" description="Inner centromere protein ARK-binding" evidence="17">
    <location>
        <begin position="949"/>
        <end position="1005"/>
    </location>
</feature>
<sequence>MSNWKSLTAVLCLFGFLINCRPLEPFLTAYLVGPYKNATEQQVINVLFPIWTYSYLALLFPVFMVTDLLRYKPVMVLQAVFAVITFVLLCFAQGIASLKAVQFCFAMVTATEVAYFSYIYSMVPSEHYQQVTSFLRSANLLGFMSAAILGQLLVSFAELPYFYLGTITIGAESAALLLSIVLPMPSRSMFYRSEDPAQCNQMDLSKKDMNSSDAKEAPVCENVSAMMEVKRIPHKRITRENVSKTLSQLWYSFKVCYSSRKVIYSSLWWAFATCGHNQVYNYTQSLFQHIAPSGNFSVYNGAVEAAASVVGSMASFSVTFMTLDWDTWGELILGIFSSVSTSAIFMMAFTDSIWLCYAGYIILRASYVLLITITMFLIADNLSEECYALMFGINTFVALLLQTLLTAIVVDESSLGLGIVNQVTNEVFPVWTYSYLVILMPVFLTTDCLRYKPIIILQGISYILTWVMLLFAKGVLAMQFMEFLYGMVTATEIAYFSYIYSIVNQDRYQKVTSYCRSIQLCGFTLASVMGQLLISLVGLDYFYLNVITLVSCSIALIFSFLLPMPKRSMFFHKTETDVAVPYNARTTHNIEDFNTQDGAHVSTMPPQVEVPKNRFMKVLRQLLNDVITCYSTGQIFYWSLWWALATCGYNQVVNYTQVLWEHVQPSGNLTAYNGGVEAISTLMGAATSFFVSIIRIEWSLWGELTLGIVSSLDAGALFLMNLTENIWICYAAYLVFKALYMLLITIATFQIAATLSIERYALNFGINTFVALCLQTIVTIIVVDSRGLSLDIVSQFNFNWFIYELLNVLGSDVELKSQGEDCQADKPVSPVKKSLPVVTVPKGYSDKGRERFEILKKNVDQVTERIKKVEEEKKRKLEMEREQELLEKEKAIAVQLKAKRAVEEKSALEAAKEKGRLQKETISPQSYEMTPKGHIKTIEQLDSDDYGMDLKSDDSTDDENAPRKPIPSWAKGRKLIQAIKYHYYNPADHDKLFGEIEPPNLEEIFSKSKPRYFKRTSSAVWTSSGCFSSVNAVSINTFTH</sequence>
<evidence type="ECO:0000256" key="13">
    <source>
        <dbReference type="SAM" id="Coils"/>
    </source>
</evidence>
<feature type="transmembrane region" description="Helical" evidence="15">
    <location>
        <begin position="361"/>
        <end position="379"/>
    </location>
</feature>
<evidence type="ECO:0000256" key="15">
    <source>
        <dbReference type="SAM" id="Phobius"/>
    </source>
</evidence>
<dbReference type="InterPro" id="IPR002666">
    <property type="entry name" value="Folate_carrier"/>
</dbReference>
<keyword evidence="16" id="KW-0732">Signal</keyword>
<evidence type="ECO:0000259" key="17">
    <source>
        <dbReference type="Pfam" id="PF03941"/>
    </source>
</evidence>
<dbReference type="InterPro" id="IPR005635">
    <property type="entry name" value="Inner_centromere_prot_ARK-bd"/>
</dbReference>
<name>A0A8X7XAV8_POLSE</name>
<comment type="similarity">
    <text evidence="5">Belongs to the INCENP family.</text>
</comment>
<comment type="caution">
    <text evidence="18">The sequence shown here is derived from an EMBL/GenBank/DDBJ whole genome shotgun (WGS) entry which is preliminary data.</text>
</comment>
<dbReference type="GO" id="GO:0005819">
    <property type="term" value="C:spindle"/>
    <property type="evidence" value="ECO:0007669"/>
    <property type="project" value="UniProtKB-SubCell"/>
</dbReference>
<feature type="non-terminal residue" evidence="18">
    <location>
        <position position="1040"/>
    </location>
</feature>
<evidence type="ECO:0000256" key="3">
    <source>
        <dbReference type="ARBA" id="ARBA00004186"/>
    </source>
</evidence>
<feature type="transmembrane region" description="Helical" evidence="15">
    <location>
        <begin position="160"/>
        <end position="182"/>
    </location>
</feature>
<evidence type="ECO:0000256" key="16">
    <source>
        <dbReference type="SAM" id="SignalP"/>
    </source>
</evidence>
<feature type="transmembrane region" description="Helical" evidence="15">
    <location>
        <begin position="133"/>
        <end position="154"/>
    </location>
</feature>
<feature type="transmembrane region" description="Helical" evidence="15">
    <location>
        <begin position="725"/>
        <end position="749"/>
    </location>
</feature>
<feature type="transmembrane region" description="Helical" evidence="15">
    <location>
        <begin position="430"/>
        <end position="449"/>
    </location>
</feature>
<feature type="signal peptide" evidence="16">
    <location>
        <begin position="1"/>
        <end position="22"/>
    </location>
</feature>
<evidence type="ECO:0000256" key="14">
    <source>
        <dbReference type="SAM" id="MobiDB-lite"/>
    </source>
</evidence>
<accession>A0A8X7XAV8</accession>
<proteinExistence type="inferred from homology"/>
<feature type="coiled-coil region" evidence="13">
    <location>
        <begin position="852"/>
        <end position="899"/>
    </location>
</feature>
<keyword evidence="13" id="KW-0175">Coiled coil</keyword>
<evidence type="ECO:0000256" key="12">
    <source>
        <dbReference type="ARBA" id="ARBA00023242"/>
    </source>
</evidence>
<dbReference type="InterPro" id="IPR036259">
    <property type="entry name" value="MFS_trans_sf"/>
</dbReference>
<keyword evidence="10 15" id="KW-0472">Membrane</keyword>
<feature type="transmembrane region" description="Helical" evidence="15">
    <location>
        <begin position="515"/>
        <end position="536"/>
    </location>
</feature>
<feature type="region of interest" description="Disordered" evidence="14">
    <location>
        <begin position="939"/>
        <end position="967"/>
    </location>
</feature>
<feature type="transmembrane region" description="Helical" evidence="15">
    <location>
        <begin position="542"/>
        <end position="562"/>
    </location>
</feature>
<feature type="transmembrane region" description="Helical" evidence="15">
    <location>
        <begin position="456"/>
        <end position="477"/>
    </location>
</feature>
<feature type="transmembrane region" description="Helical" evidence="15">
    <location>
        <begin position="761"/>
        <end position="783"/>
    </location>
</feature>
<feature type="transmembrane region" description="Helical" evidence="15">
    <location>
        <begin position="46"/>
        <end position="69"/>
    </location>
</feature>
<keyword evidence="7" id="KW-0963">Cytoplasm</keyword>
<evidence type="ECO:0000256" key="10">
    <source>
        <dbReference type="ARBA" id="ARBA00023136"/>
    </source>
</evidence>
<feature type="transmembrane region" description="Helical" evidence="15">
    <location>
        <begin position="76"/>
        <end position="94"/>
    </location>
</feature>
<keyword evidence="12" id="KW-0539">Nucleus</keyword>
<reference evidence="18 19" key="1">
    <citation type="journal article" date="2021" name="Cell">
        <title>Tracing the genetic footprints of vertebrate landing in non-teleost ray-finned fishes.</title>
        <authorList>
            <person name="Bi X."/>
            <person name="Wang K."/>
            <person name="Yang L."/>
            <person name="Pan H."/>
            <person name="Jiang H."/>
            <person name="Wei Q."/>
            <person name="Fang M."/>
            <person name="Yu H."/>
            <person name="Zhu C."/>
            <person name="Cai Y."/>
            <person name="He Y."/>
            <person name="Gan X."/>
            <person name="Zeng H."/>
            <person name="Yu D."/>
            <person name="Zhu Y."/>
            <person name="Jiang H."/>
            <person name="Qiu Q."/>
            <person name="Yang H."/>
            <person name="Zhang Y.E."/>
            <person name="Wang W."/>
            <person name="Zhu M."/>
            <person name="He S."/>
            <person name="Zhang G."/>
        </authorList>
    </citation>
    <scope>NUCLEOTIDE SEQUENCE [LARGE SCALE GENOMIC DNA]</scope>
    <source>
        <strain evidence="18">Bchr_013</strain>
    </source>
</reference>
<dbReference type="SUPFAM" id="SSF103473">
    <property type="entry name" value="MFS general substrate transporter"/>
    <property type="match status" value="2"/>
</dbReference>
<evidence type="ECO:0000256" key="11">
    <source>
        <dbReference type="ARBA" id="ARBA00023212"/>
    </source>
</evidence>
<evidence type="ECO:0000256" key="4">
    <source>
        <dbReference type="ARBA" id="ARBA00005773"/>
    </source>
</evidence>
<dbReference type="Pfam" id="PF03941">
    <property type="entry name" value="INCENP_ARK-bind"/>
    <property type="match status" value="1"/>
</dbReference>
<dbReference type="EMBL" id="JAATIS010004040">
    <property type="protein sequence ID" value="KAG2462782.1"/>
    <property type="molecule type" value="Genomic_DNA"/>
</dbReference>
<feature type="transmembrane region" description="Helical" evidence="15">
    <location>
        <begin position="622"/>
        <end position="644"/>
    </location>
</feature>
<dbReference type="FunFam" id="1.20.1250.20:FF:000225">
    <property type="entry name" value="Solute carrier family 19 member 1"/>
    <property type="match status" value="2"/>
</dbReference>
<dbReference type="PANTHER" id="PTHR10686:SF37">
    <property type="entry name" value="THIAMINE TRANSPORTER 2"/>
    <property type="match status" value="1"/>
</dbReference>
<dbReference type="PANTHER" id="PTHR10686">
    <property type="entry name" value="FOLATE TRANSPORTER"/>
    <property type="match status" value="1"/>
</dbReference>
<keyword evidence="9 15" id="KW-1133">Transmembrane helix</keyword>
<dbReference type="GO" id="GO:0005886">
    <property type="term" value="C:plasma membrane"/>
    <property type="evidence" value="ECO:0007669"/>
    <property type="project" value="TreeGrafter"/>
</dbReference>
<comment type="similarity">
    <text evidence="4">Belongs to the reduced folate carrier (RFC) transporter (TC 2.A.48) family.</text>
</comment>
<feature type="transmembrane region" description="Helical" evidence="15">
    <location>
        <begin position="100"/>
        <end position="121"/>
    </location>
</feature>
<dbReference type="Gene3D" id="1.20.1250.20">
    <property type="entry name" value="MFS general substrate transporter like domains"/>
    <property type="match status" value="2"/>
</dbReference>
<organism evidence="18 19">
    <name type="scientific">Polypterus senegalus</name>
    <name type="common">Senegal bichir</name>
    <dbReference type="NCBI Taxonomy" id="55291"/>
    <lineage>
        <taxon>Eukaryota</taxon>
        <taxon>Metazoa</taxon>
        <taxon>Chordata</taxon>
        <taxon>Craniata</taxon>
        <taxon>Vertebrata</taxon>
        <taxon>Euteleostomi</taxon>
        <taxon>Actinopterygii</taxon>
        <taxon>Polypteriformes</taxon>
        <taxon>Polypteridae</taxon>
        <taxon>Polypterus</taxon>
    </lineage>
</organism>
<dbReference type="CDD" id="cd06174">
    <property type="entry name" value="MFS"/>
    <property type="match status" value="1"/>
</dbReference>
<keyword evidence="11" id="KW-0206">Cytoskeleton</keyword>
<evidence type="ECO:0000256" key="6">
    <source>
        <dbReference type="ARBA" id="ARBA00022448"/>
    </source>
</evidence>
<dbReference type="Pfam" id="PF01770">
    <property type="entry name" value="Folate_carrier"/>
    <property type="match status" value="1"/>
</dbReference>
<dbReference type="Proteomes" id="UP000886611">
    <property type="component" value="Unassembled WGS sequence"/>
</dbReference>
<keyword evidence="8 15" id="KW-0812">Transmembrane</keyword>
<evidence type="ECO:0000313" key="18">
    <source>
        <dbReference type="EMBL" id="KAG2462782.1"/>
    </source>
</evidence>